<keyword evidence="2" id="KW-1185">Reference proteome</keyword>
<feature type="non-terminal residue" evidence="1">
    <location>
        <position position="1"/>
    </location>
</feature>
<protein>
    <submittedName>
        <fullName evidence="1">Uncharacterized protein</fullName>
    </submittedName>
</protein>
<organism evidence="1 2">
    <name type="scientific">Ooceraea biroi</name>
    <name type="common">Clonal raider ant</name>
    <name type="synonym">Cerapachys biroi</name>
    <dbReference type="NCBI Taxonomy" id="2015173"/>
    <lineage>
        <taxon>Eukaryota</taxon>
        <taxon>Metazoa</taxon>
        <taxon>Ecdysozoa</taxon>
        <taxon>Arthropoda</taxon>
        <taxon>Hexapoda</taxon>
        <taxon>Insecta</taxon>
        <taxon>Pterygota</taxon>
        <taxon>Neoptera</taxon>
        <taxon>Endopterygota</taxon>
        <taxon>Hymenoptera</taxon>
        <taxon>Apocrita</taxon>
        <taxon>Aculeata</taxon>
        <taxon>Formicoidea</taxon>
        <taxon>Formicidae</taxon>
        <taxon>Dorylinae</taxon>
        <taxon>Ooceraea</taxon>
    </lineage>
</organism>
<proteinExistence type="predicted"/>
<reference evidence="1 2" key="1">
    <citation type="journal article" date="2014" name="Curr. Biol.">
        <title>The genome of the clonal raider ant Cerapachys biroi.</title>
        <authorList>
            <person name="Oxley P.R."/>
            <person name="Ji L."/>
            <person name="Fetter-Pruneda I."/>
            <person name="McKenzie S.K."/>
            <person name="Li C."/>
            <person name="Hu H."/>
            <person name="Zhang G."/>
            <person name="Kronauer D.J."/>
        </authorList>
    </citation>
    <scope>NUCLEOTIDE SEQUENCE [LARGE SCALE GENOMIC DNA]</scope>
</reference>
<dbReference type="OMA" id="GWGILAN"/>
<dbReference type="AlphaFoldDB" id="A0A026W570"/>
<sequence length="216" mass="26522">YKKSAKYTRLKFFHIITRELGIEKLKVRWGIRAKRFEEKIRKREDKDWIKMYWMEKKRKGWADQFGRERERYYNRNGWGILANELSCSEGSSLEKDLEEEKIREAKYNKIYKEIRWAGVSPRYLRQENIVRKGFGAGIRALVRVRCGNMEEYNKYWVERGGKEMSDVEWMKILWNIFVEARLKRIRDEELSGMKDKVLRTFWKEKKAEEQRKEKDK</sequence>
<dbReference type="Proteomes" id="UP000053097">
    <property type="component" value="Unassembled WGS sequence"/>
</dbReference>
<evidence type="ECO:0000313" key="1">
    <source>
        <dbReference type="EMBL" id="EZA51143.1"/>
    </source>
</evidence>
<accession>A0A026W570</accession>
<gene>
    <name evidence="1" type="ORF">X777_10435</name>
</gene>
<evidence type="ECO:0000313" key="2">
    <source>
        <dbReference type="Proteomes" id="UP000053097"/>
    </source>
</evidence>
<name>A0A026W570_OOCBI</name>
<feature type="non-terminal residue" evidence="1">
    <location>
        <position position="216"/>
    </location>
</feature>
<dbReference type="EMBL" id="KK107416">
    <property type="protein sequence ID" value="EZA51143.1"/>
    <property type="molecule type" value="Genomic_DNA"/>
</dbReference>